<evidence type="ECO:0000256" key="7">
    <source>
        <dbReference type="ARBA" id="ARBA00023136"/>
    </source>
</evidence>
<feature type="signal peptide" evidence="10">
    <location>
        <begin position="1"/>
        <end position="27"/>
    </location>
</feature>
<keyword evidence="7 8" id="KW-0472">Membrane</keyword>
<dbReference type="AlphaFoldDB" id="A9NT59"/>
<organism evidence="11">
    <name type="scientific">Picea sitchensis</name>
    <name type="common">Sitka spruce</name>
    <name type="synonym">Pinus sitchensis</name>
    <dbReference type="NCBI Taxonomy" id="3332"/>
    <lineage>
        <taxon>Eukaryota</taxon>
        <taxon>Viridiplantae</taxon>
        <taxon>Streptophyta</taxon>
        <taxon>Embryophyta</taxon>
        <taxon>Tracheophyta</taxon>
        <taxon>Spermatophyta</taxon>
        <taxon>Pinopsida</taxon>
        <taxon>Pinidae</taxon>
        <taxon>Conifers I</taxon>
        <taxon>Pinales</taxon>
        <taxon>Pinaceae</taxon>
        <taxon>Picea</taxon>
    </lineage>
</organism>
<evidence type="ECO:0000256" key="10">
    <source>
        <dbReference type="SAM" id="SignalP"/>
    </source>
</evidence>
<evidence type="ECO:0000256" key="8">
    <source>
        <dbReference type="RuleBase" id="RU362088"/>
    </source>
</evidence>
<feature type="region of interest" description="Disordered" evidence="9">
    <location>
        <begin position="152"/>
        <end position="178"/>
    </location>
</feature>
<name>A9NT59_PICSI</name>
<sequence>MAYSWKMKYIVAVSAIALYSTVSVVAAEEDSDCSGKENCINKSTVILPVKIGAIASIIVGITIGVCLPLLGRTFTSPRPDRNTYFVIRAFAAGLFLATALVQILPDVFESPTRESSSWHNFPLPGFVAMFTSLSILIVDALATGYSHLKNQKNPSDEGKDLAGNAKDSGGYAHGSNTIDEDSRFRHRVISQVLELAIIAQSAVVGISLGGAENPWMVIRTLVAAFTYQQFLEGMGLGGCLIQEGFNNKFPVVSTISAFLAGVTTGIGLLSSASSPTAGIVERVFNTGSAGILVYMCLVDLFAAFYFKSKMQKRGALEIWAYMALLLGMGAFFLYIKWT</sequence>
<evidence type="ECO:0000256" key="6">
    <source>
        <dbReference type="ARBA" id="ARBA00023065"/>
    </source>
</evidence>
<keyword evidence="4 8" id="KW-0812">Transmembrane</keyword>
<reference evidence="11" key="1">
    <citation type="journal article" date="2008" name="BMC Genomics">
        <title>A conifer genomics resource of 200,000 spruce (Picea spp.) ESTs and 6,464 high-quality, sequence-finished full-length cDNAs for Sitka spruce (Picea sitchensis).</title>
        <authorList>
            <person name="Ralph S.G."/>
            <person name="Chun H.J."/>
            <person name="Kolosova N."/>
            <person name="Cooper D."/>
            <person name="Oddy C."/>
            <person name="Ritland C.E."/>
            <person name="Kirkpatrick R."/>
            <person name="Moore R."/>
            <person name="Barber S."/>
            <person name="Holt R.A."/>
            <person name="Jones S.J."/>
            <person name="Marra M.A."/>
            <person name="Douglas C.J."/>
            <person name="Ritland K."/>
            <person name="Bohlmann J."/>
        </authorList>
    </citation>
    <scope>NUCLEOTIDE SEQUENCE</scope>
    <source>
        <tissue evidence="11">Bark</tissue>
    </source>
</reference>
<feature type="transmembrane region" description="Helical" evidence="8">
    <location>
        <begin position="123"/>
        <end position="142"/>
    </location>
</feature>
<comment type="similarity">
    <text evidence="2 8">Belongs to the ZIP transporter (TC 2.A.5) family.</text>
</comment>
<dbReference type="InterPro" id="IPR004698">
    <property type="entry name" value="Zn/Fe_permease_fun/pln"/>
</dbReference>
<feature type="transmembrane region" description="Helical" evidence="8">
    <location>
        <begin position="289"/>
        <end position="306"/>
    </location>
</feature>
<evidence type="ECO:0000256" key="5">
    <source>
        <dbReference type="ARBA" id="ARBA00022989"/>
    </source>
</evidence>
<accession>A9NT59</accession>
<comment type="subcellular location">
    <subcellularLocation>
        <location evidence="1 8">Membrane</location>
        <topology evidence="1 8">Multi-pass membrane protein</topology>
    </subcellularLocation>
</comment>
<dbReference type="OMA" id="GACCMSL"/>
<proteinExistence type="evidence at transcript level"/>
<keyword evidence="3 8" id="KW-0813">Transport</keyword>
<evidence type="ECO:0000256" key="9">
    <source>
        <dbReference type="SAM" id="MobiDB-lite"/>
    </source>
</evidence>
<evidence type="ECO:0000313" key="11">
    <source>
        <dbReference type="EMBL" id="ABK23820.1"/>
    </source>
</evidence>
<dbReference type="PANTHER" id="PTHR11040">
    <property type="entry name" value="ZINC/IRON TRANSPORTER"/>
    <property type="match status" value="1"/>
</dbReference>
<dbReference type="EMBL" id="EF084503">
    <property type="protein sequence ID" value="ABK23820.1"/>
    <property type="molecule type" value="mRNA"/>
</dbReference>
<dbReference type="PANTHER" id="PTHR11040:SF35">
    <property type="entry name" value="ZINC TRANSPORTER 5"/>
    <property type="match status" value="1"/>
</dbReference>
<comment type="caution">
    <text evidence="8">Lacks conserved residue(s) required for the propagation of feature annotation.</text>
</comment>
<keyword evidence="10" id="KW-0732">Signal</keyword>
<dbReference type="EMBL" id="BT070443">
    <property type="protein sequence ID" value="ACN39956.1"/>
    <property type="molecule type" value="mRNA"/>
</dbReference>
<evidence type="ECO:0000256" key="2">
    <source>
        <dbReference type="ARBA" id="ARBA00006939"/>
    </source>
</evidence>
<dbReference type="Pfam" id="PF02535">
    <property type="entry name" value="Zip"/>
    <property type="match status" value="1"/>
</dbReference>
<evidence type="ECO:0000256" key="1">
    <source>
        <dbReference type="ARBA" id="ARBA00004141"/>
    </source>
</evidence>
<dbReference type="GO" id="GO:0005886">
    <property type="term" value="C:plasma membrane"/>
    <property type="evidence" value="ECO:0007669"/>
    <property type="project" value="TreeGrafter"/>
</dbReference>
<dbReference type="InterPro" id="IPR003689">
    <property type="entry name" value="ZIP"/>
</dbReference>
<reference evidence="12" key="2">
    <citation type="submission" date="2009-02" db="EMBL/GenBank/DDBJ databases">
        <title>Full length sequence-verified cDNA sequences from Sitka spruce (Picea sitchensis).</title>
        <authorList>
            <person name="Reid K.E."/>
            <person name="Liao N."/>
            <person name="Ralph S."/>
            <person name="Kolosova N."/>
            <person name="Oddy C."/>
            <person name="Moore R."/>
            <person name="Mayo M."/>
            <person name="Wagner S."/>
            <person name="King J."/>
            <person name="Yanchuk A."/>
            <person name="Holt R."/>
            <person name="Jones S."/>
            <person name="Marra M."/>
            <person name="Ritland C.E."/>
            <person name="Ritland K."/>
            <person name="Bohlmann J."/>
        </authorList>
    </citation>
    <scope>NUCLEOTIDE SEQUENCE</scope>
    <source>
        <tissue evidence="12">Green portion of the leader tissue</tissue>
    </source>
</reference>
<keyword evidence="6 8" id="KW-0406">Ion transport</keyword>
<feature type="transmembrane region" description="Helical" evidence="8">
    <location>
        <begin position="51"/>
        <end position="71"/>
    </location>
</feature>
<evidence type="ECO:0000313" key="12">
    <source>
        <dbReference type="EMBL" id="ACN39956.1"/>
    </source>
</evidence>
<feature type="transmembrane region" description="Helical" evidence="8">
    <location>
        <begin position="318"/>
        <end position="337"/>
    </location>
</feature>
<evidence type="ECO:0000256" key="4">
    <source>
        <dbReference type="ARBA" id="ARBA00022692"/>
    </source>
</evidence>
<feature type="chain" id="PRO_5010821357" evidence="10">
    <location>
        <begin position="28"/>
        <end position="338"/>
    </location>
</feature>
<keyword evidence="5 8" id="KW-1133">Transmembrane helix</keyword>
<feature type="transmembrane region" description="Helical" evidence="8">
    <location>
        <begin position="83"/>
        <end position="103"/>
    </location>
</feature>
<protein>
    <submittedName>
        <fullName evidence="11">Uncharacterized protein</fullName>
    </submittedName>
</protein>
<dbReference type="NCBIfam" id="TIGR00820">
    <property type="entry name" value="zip"/>
    <property type="match status" value="1"/>
</dbReference>
<feature type="transmembrane region" description="Helical" evidence="8">
    <location>
        <begin position="249"/>
        <end position="269"/>
    </location>
</feature>
<evidence type="ECO:0000256" key="3">
    <source>
        <dbReference type="ARBA" id="ARBA00022448"/>
    </source>
</evidence>
<dbReference type="GO" id="GO:0005385">
    <property type="term" value="F:zinc ion transmembrane transporter activity"/>
    <property type="evidence" value="ECO:0007669"/>
    <property type="project" value="InterPro"/>
</dbReference>